<gene>
    <name evidence="2" type="ORF">AMAG_15478</name>
</gene>
<reference evidence="3" key="2">
    <citation type="submission" date="2009-11" db="EMBL/GenBank/DDBJ databases">
        <title>The Genome Sequence of Allomyces macrogynus strain ATCC 38327.</title>
        <authorList>
            <consortium name="The Broad Institute Genome Sequencing Platform"/>
            <person name="Russ C."/>
            <person name="Cuomo C."/>
            <person name="Shea T."/>
            <person name="Young S.K."/>
            <person name="Zeng Q."/>
            <person name="Koehrsen M."/>
            <person name="Haas B."/>
            <person name="Borodovsky M."/>
            <person name="Guigo R."/>
            <person name="Alvarado L."/>
            <person name="Berlin A."/>
            <person name="Borenstein D."/>
            <person name="Chen Z."/>
            <person name="Engels R."/>
            <person name="Freedman E."/>
            <person name="Gellesch M."/>
            <person name="Goldberg J."/>
            <person name="Griggs A."/>
            <person name="Gujja S."/>
            <person name="Heiman D."/>
            <person name="Hepburn T."/>
            <person name="Howarth C."/>
            <person name="Jen D."/>
            <person name="Larson L."/>
            <person name="Lewis B."/>
            <person name="Mehta T."/>
            <person name="Park D."/>
            <person name="Pearson M."/>
            <person name="Roberts A."/>
            <person name="Saif S."/>
            <person name="Shenoy N."/>
            <person name="Sisk P."/>
            <person name="Stolte C."/>
            <person name="Sykes S."/>
            <person name="Walk T."/>
            <person name="White J."/>
            <person name="Yandava C."/>
            <person name="Burger G."/>
            <person name="Gray M.W."/>
            <person name="Holland P.W.H."/>
            <person name="King N."/>
            <person name="Lang F.B.F."/>
            <person name="Roger A.J."/>
            <person name="Ruiz-Trillo I."/>
            <person name="Lander E."/>
            <person name="Nusbaum C."/>
        </authorList>
    </citation>
    <scope>NUCLEOTIDE SEQUENCE [LARGE SCALE GENOMIC DNA]</scope>
    <source>
        <strain evidence="3">ATCC 38327</strain>
    </source>
</reference>
<reference evidence="2 3" key="1">
    <citation type="submission" date="2009-11" db="EMBL/GenBank/DDBJ databases">
        <title>Annotation of Allomyces macrogynus ATCC 38327.</title>
        <authorList>
            <consortium name="The Broad Institute Genome Sequencing Platform"/>
            <person name="Russ C."/>
            <person name="Cuomo C."/>
            <person name="Burger G."/>
            <person name="Gray M.W."/>
            <person name="Holland P.W.H."/>
            <person name="King N."/>
            <person name="Lang F.B.F."/>
            <person name="Roger A.J."/>
            <person name="Ruiz-Trillo I."/>
            <person name="Young S.K."/>
            <person name="Zeng Q."/>
            <person name="Gargeya S."/>
            <person name="Fitzgerald M."/>
            <person name="Haas B."/>
            <person name="Abouelleil A."/>
            <person name="Alvarado L."/>
            <person name="Arachchi H.M."/>
            <person name="Berlin A."/>
            <person name="Chapman S.B."/>
            <person name="Gearin G."/>
            <person name="Goldberg J."/>
            <person name="Griggs A."/>
            <person name="Gujja S."/>
            <person name="Hansen M."/>
            <person name="Heiman D."/>
            <person name="Howarth C."/>
            <person name="Larimer J."/>
            <person name="Lui A."/>
            <person name="MacDonald P.J.P."/>
            <person name="McCowen C."/>
            <person name="Montmayeur A."/>
            <person name="Murphy C."/>
            <person name="Neiman D."/>
            <person name="Pearson M."/>
            <person name="Priest M."/>
            <person name="Roberts A."/>
            <person name="Saif S."/>
            <person name="Shea T."/>
            <person name="Sisk P."/>
            <person name="Stolte C."/>
            <person name="Sykes S."/>
            <person name="Wortman J."/>
            <person name="Nusbaum C."/>
            <person name="Birren B."/>
        </authorList>
    </citation>
    <scope>NUCLEOTIDE SEQUENCE [LARGE SCALE GENOMIC DNA]</scope>
    <source>
        <strain evidence="2 3">ATCC 38327</strain>
    </source>
</reference>
<accession>A0A0L0T7K1</accession>
<dbReference type="EMBL" id="GG745367">
    <property type="protein sequence ID" value="KNE70727.1"/>
    <property type="molecule type" value="Genomic_DNA"/>
</dbReference>
<keyword evidence="3" id="KW-1185">Reference proteome</keyword>
<name>A0A0L0T7K1_ALLM3</name>
<evidence type="ECO:0000256" key="1">
    <source>
        <dbReference type="SAM" id="MobiDB-lite"/>
    </source>
</evidence>
<sequence length="428" mass="43882">MPPSHAPVVVNGPIAPPLPARDQASLPLSAFNMSQHVHALSSPAARRTVPWTGNNTQPGHRGEEDGDENEDARDDDDDELVGEALTPVLAAAAMSSPPPAAARMHHHRCTHQHQPHHMATTVTTVPPPPPPPLSSSSRGMHFGLDTDDDDDDPLARVDPLDAAQGLMPISNVRAQSRRGSRATSAAASLRRSMSMPEAFQDIYSPTTAFPPEATGGEYGAAYAGGGGEYGMSTQYQGAPFRAGPPVPAPPSPRGGTQTVTPPPSQSTSTAAAASHTHTHMFRASGYTFPAPAGDAPPRSAPRSSTTSSTAAPVLIPSVTKKSTTLCKSLPPVLSYPSNLIPLDAPIQHKAPSTAASASATAAPSTPSRRVASGGARNGHTGMAELATAAAASATADADAINLSDVGRDPRESARGAGPPPPVRPPAPR</sequence>
<feature type="non-terminal residue" evidence="2">
    <location>
        <position position="1"/>
    </location>
</feature>
<protein>
    <submittedName>
        <fullName evidence="2">Uncharacterized protein</fullName>
    </submittedName>
</protein>
<feature type="region of interest" description="Disordered" evidence="1">
    <location>
        <begin position="220"/>
        <end position="317"/>
    </location>
</feature>
<feature type="compositionally biased region" description="Gly residues" evidence="1">
    <location>
        <begin position="220"/>
        <end position="229"/>
    </location>
</feature>
<dbReference type="VEuPathDB" id="FungiDB:AMAG_15478"/>
<feature type="region of interest" description="Disordered" evidence="1">
    <location>
        <begin position="38"/>
        <end position="135"/>
    </location>
</feature>
<feature type="region of interest" description="Disordered" evidence="1">
    <location>
        <begin position="400"/>
        <end position="428"/>
    </location>
</feature>
<feature type="compositionally biased region" description="Basic residues" evidence="1">
    <location>
        <begin position="103"/>
        <end position="116"/>
    </location>
</feature>
<feature type="compositionally biased region" description="Low complexity" evidence="1">
    <location>
        <begin position="289"/>
        <end position="312"/>
    </location>
</feature>
<dbReference type="OrthoDB" id="5597822at2759"/>
<dbReference type="Proteomes" id="UP000054350">
    <property type="component" value="Unassembled WGS sequence"/>
</dbReference>
<feature type="region of interest" description="Disordered" evidence="1">
    <location>
        <begin position="1"/>
        <end position="22"/>
    </location>
</feature>
<evidence type="ECO:0000313" key="2">
    <source>
        <dbReference type="EMBL" id="KNE70727.1"/>
    </source>
</evidence>
<feature type="compositionally biased region" description="Low complexity" evidence="1">
    <location>
        <begin position="253"/>
        <end position="275"/>
    </location>
</feature>
<feature type="compositionally biased region" description="Pro residues" evidence="1">
    <location>
        <begin position="417"/>
        <end position="428"/>
    </location>
</feature>
<feature type="region of interest" description="Disordered" evidence="1">
    <location>
        <begin position="349"/>
        <end position="383"/>
    </location>
</feature>
<dbReference type="AlphaFoldDB" id="A0A0L0T7K1"/>
<organism evidence="2 3">
    <name type="scientific">Allomyces macrogynus (strain ATCC 38327)</name>
    <name type="common">Allomyces javanicus var. macrogynus</name>
    <dbReference type="NCBI Taxonomy" id="578462"/>
    <lineage>
        <taxon>Eukaryota</taxon>
        <taxon>Fungi</taxon>
        <taxon>Fungi incertae sedis</taxon>
        <taxon>Blastocladiomycota</taxon>
        <taxon>Blastocladiomycetes</taxon>
        <taxon>Blastocladiales</taxon>
        <taxon>Blastocladiaceae</taxon>
        <taxon>Allomyces</taxon>
    </lineage>
</organism>
<evidence type="ECO:0000313" key="3">
    <source>
        <dbReference type="Proteomes" id="UP000054350"/>
    </source>
</evidence>
<proteinExistence type="predicted"/>
<feature type="compositionally biased region" description="Low complexity" evidence="1">
    <location>
        <begin position="350"/>
        <end position="367"/>
    </location>
</feature>
<feature type="compositionally biased region" description="Acidic residues" evidence="1">
    <location>
        <begin position="64"/>
        <end position="81"/>
    </location>
</feature>
<feature type="compositionally biased region" description="Pro residues" evidence="1">
    <location>
        <begin position="242"/>
        <end position="252"/>
    </location>
</feature>